<dbReference type="Gene3D" id="3.60.10.10">
    <property type="entry name" value="Endonuclease/exonuclease/phosphatase"/>
    <property type="match status" value="1"/>
</dbReference>
<dbReference type="OrthoDB" id="1932741at2759"/>
<reference evidence="3" key="1">
    <citation type="submission" date="2016-04" db="EMBL/GenBank/DDBJ databases">
        <title>Cephalotus genome sequencing.</title>
        <authorList>
            <person name="Fukushima K."/>
            <person name="Hasebe M."/>
            <person name="Fang X."/>
        </authorList>
    </citation>
    <scope>NUCLEOTIDE SEQUENCE [LARGE SCALE GENOMIC DNA]</scope>
    <source>
        <strain evidence="3">cv. St1</strain>
    </source>
</reference>
<sequence>MVMGACWNIRGLNDTSKQKEVRNFVKKNGIAFVGLLETRVLLLNKEKVAQGLVKGWKCVSNHKDSLLGRIWVLWNPGLVNFRVTAISHQAIHGELSWAEYSFWVSVVYGDCNYISRRELWEGLEAQAMQFSAKPWIICGDFNVSRYPHEHSGRRGIVSNAMKEFECCIHECELEDIKQSGRVFTWNNKMLGKDFLAKKLDRVIGNWHCFNSTSHLTAHFSAPGISDHSPVVIQFHNQDSTLRRNFKS</sequence>
<keyword evidence="3" id="KW-1185">Reference proteome</keyword>
<dbReference type="Pfam" id="PF03372">
    <property type="entry name" value="Exo_endo_phos"/>
    <property type="match status" value="1"/>
</dbReference>
<evidence type="ECO:0000313" key="3">
    <source>
        <dbReference type="Proteomes" id="UP000187406"/>
    </source>
</evidence>
<name>A0A1Q3CB93_CEPFO</name>
<protein>
    <submittedName>
        <fullName evidence="2">Exo_endo_phos domain-containing protein</fullName>
    </submittedName>
</protein>
<dbReference type="AlphaFoldDB" id="A0A1Q3CB93"/>
<evidence type="ECO:0000313" key="2">
    <source>
        <dbReference type="EMBL" id="GAV77378.1"/>
    </source>
</evidence>
<dbReference type="EMBL" id="BDDD01001612">
    <property type="protein sequence ID" value="GAV77378.1"/>
    <property type="molecule type" value="Genomic_DNA"/>
</dbReference>
<accession>A0A1Q3CB93</accession>
<feature type="domain" description="Endonuclease/exonuclease/phosphatase" evidence="1">
    <location>
        <begin position="7"/>
        <end position="143"/>
    </location>
</feature>
<dbReference type="InterPro" id="IPR005135">
    <property type="entry name" value="Endo/exonuclease/phosphatase"/>
</dbReference>
<gene>
    <name evidence="2" type="ORF">CFOL_v3_20849</name>
</gene>
<dbReference type="GO" id="GO:0003824">
    <property type="term" value="F:catalytic activity"/>
    <property type="evidence" value="ECO:0007669"/>
    <property type="project" value="InterPro"/>
</dbReference>
<dbReference type="SUPFAM" id="SSF56219">
    <property type="entry name" value="DNase I-like"/>
    <property type="match status" value="1"/>
</dbReference>
<dbReference type="PANTHER" id="PTHR33710">
    <property type="entry name" value="BNAC02G09200D PROTEIN"/>
    <property type="match status" value="1"/>
</dbReference>
<dbReference type="Proteomes" id="UP000187406">
    <property type="component" value="Unassembled WGS sequence"/>
</dbReference>
<dbReference type="InParanoid" id="A0A1Q3CB93"/>
<dbReference type="PANTHER" id="PTHR33710:SF80">
    <property type="entry name" value="ENDONUCLEASE_EXONUCLEASE_PHOSPHATASE"/>
    <property type="match status" value="1"/>
</dbReference>
<organism evidence="2 3">
    <name type="scientific">Cephalotus follicularis</name>
    <name type="common">Albany pitcher plant</name>
    <dbReference type="NCBI Taxonomy" id="3775"/>
    <lineage>
        <taxon>Eukaryota</taxon>
        <taxon>Viridiplantae</taxon>
        <taxon>Streptophyta</taxon>
        <taxon>Embryophyta</taxon>
        <taxon>Tracheophyta</taxon>
        <taxon>Spermatophyta</taxon>
        <taxon>Magnoliopsida</taxon>
        <taxon>eudicotyledons</taxon>
        <taxon>Gunneridae</taxon>
        <taxon>Pentapetalae</taxon>
        <taxon>rosids</taxon>
        <taxon>fabids</taxon>
        <taxon>Oxalidales</taxon>
        <taxon>Cephalotaceae</taxon>
        <taxon>Cephalotus</taxon>
    </lineage>
</organism>
<evidence type="ECO:0000259" key="1">
    <source>
        <dbReference type="Pfam" id="PF03372"/>
    </source>
</evidence>
<proteinExistence type="predicted"/>
<dbReference type="InterPro" id="IPR036691">
    <property type="entry name" value="Endo/exonu/phosph_ase_sf"/>
</dbReference>
<comment type="caution">
    <text evidence="2">The sequence shown here is derived from an EMBL/GenBank/DDBJ whole genome shotgun (WGS) entry which is preliminary data.</text>
</comment>